<evidence type="ECO:0000313" key="2">
    <source>
        <dbReference type="EMBL" id="VFQ78058.1"/>
    </source>
</evidence>
<protein>
    <recommendedName>
        <fullName evidence="1">FBD domain-containing protein</fullName>
    </recommendedName>
</protein>
<organism evidence="2 3">
    <name type="scientific">Cuscuta campestris</name>
    <dbReference type="NCBI Taxonomy" id="132261"/>
    <lineage>
        <taxon>Eukaryota</taxon>
        <taxon>Viridiplantae</taxon>
        <taxon>Streptophyta</taxon>
        <taxon>Embryophyta</taxon>
        <taxon>Tracheophyta</taxon>
        <taxon>Spermatophyta</taxon>
        <taxon>Magnoliopsida</taxon>
        <taxon>eudicotyledons</taxon>
        <taxon>Gunneridae</taxon>
        <taxon>Pentapetalae</taxon>
        <taxon>asterids</taxon>
        <taxon>lamiids</taxon>
        <taxon>Solanales</taxon>
        <taxon>Convolvulaceae</taxon>
        <taxon>Cuscuteae</taxon>
        <taxon>Cuscuta</taxon>
        <taxon>Cuscuta subgen. Grammica</taxon>
        <taxon>Cuscuta sect. Cleistogrammica</taxon>
    </lineage>
</organism>
<dbReference type="SUPFAM" id="SSF52047">
    <property type="entry name" value="RNI-like"/>
    <property type="match status" value="1"/>
</dbReference>
<proteinExistence type="predicted"/>
<dbReference type="InterPro" id="IPR055411">
    <property type="entry name" value="LRR_FXL15/At3g58940/PEG3-like"/>
</dbReference>
<dbReference type="AlphaFoldDB" id="A0A484LQ46"/>
<name>A0A484LQ46_9ASTE</name>
<dbReference type="InterPro" id="IPR032675">
    <property type="entry name" value="LRR_dom_sf"/>
</dbReference>
<dbReference type="InterPro" id="IPR001810">
    <property type="entry name" value="F-box_dom"/>
</dbReference>
<dbReference type="Gene3D" id="3.80.10.10">
    <property type="entry name" value="Ribonuclease Inhibitor"/>
    <property type="match status" value="1"/>
</dbReference>
<reference evidence="2 3" key="1">
    <citation type="submission" date="2018-04" db="EMBL/GenBank/DDBJ databases">
        <authorList>
            <person name="Vogel A."/>
        </authorList>
    </citation>
    <scope>NUCLEOTIDE SEQUENCE [LARGE SCALE GENOMIC DNA]</scope>
</reference>
<accession>A0A484LQ46</accession>
<dbReference type="InterPro" id="IPR006566">
    <property type="entry name" value="FBD"/>
</dbReference>
<dbReference type="Pfam" id="PF00646">
    <property type="entry name" value="F-box"/>
    <property type="match status" value="1"/>
</dbReference>
<evidence type="ECO:0000259" key="1">
    <source>
        <dbReference type="SMART" id="SM00579"/>
    </source>
</evidence>
<dbReference type="OrthoDB" id="1274461at2759"/>
<dbReference type="PANTHER" id="PTHR31639">
    <property type="entry name" value="F-BOX PROTEIN-LIKE"/>
    <property type="match status" value="1"/>
</dbReference>
<gene>
    <name evidence="2" type="ORF">CCAM_LOCUS19834</name>
</gene>
<feature type="domain" description="FBD" evidence="1">
    <location>
        <begin position="363"/>
        <end position="436"/>
    </location>
</feature>
<evidence type="ECO:0000313" key="3">
    <source>
        <dbReference type="Proteomes" id="UP000595140"/>
    </source>
</evidence>
<dbReference type="Proteomes" id="UP000595140">
    <property type="component" value="Unassembled WGS sequence"/>
</dbReference>
<dbReference type="SUPFAM" id="SSF81383">
    <property type="entry name" value="F-box domain"/>
    <property type="match status" value="1"/>
</dbReference>
<dbReference type="InterPro" id="IPR036047">
    <property type="entry name" value="F-box-like_dom_sf"/>
</dbReference>
<keyword evidence="3" id="KW-1185">Reference proteome</keyword>
<dbReference type="EMBL" id="OOIL02001777">
    <property type="protein sequence ID" value="VFQ78058.1"/>
    <property type="molecule type" value="Genomic_DNA"/>
</dbReference>
<dbReference type="PANTHER" id="PTHR31639:SF312">
    <property type="entry name" value="CYCLIN-LIKE F-BOX"/>
    <property type="match status" value="1"/>
</dbReference>
<dbReference type="Gene3D" id="1.20.1280.50">
    <property type="match status" value="1"/>
</dbReference>
<sequence length="436" mass="48840">MKVIDVCFSTSLLDTKDCQNDFFSSLPGSVKEAILACLPLRDAVRTSVLSKHWRHSWTRLPHLKFDSTLWPQLSANEDSAFLTCIRRIFHVVLNHEGPMTKVTLSIPGFPGLKGCPEIDYLLLTLSKSDVEDLKLHIWSGSLLYRLPSAFFSCHKLKHVSLCSCLAHPPLGFAGFSQLLSIVMIDVSIDPEHLGNLVASCPLLELLKLKVFPAHESVLDIHAPKLKHFHILSRIKSVCFKNTPLLEQVSFLDREKYEEHSMQGDFKLVELFSSLPALRLLRIESNFTKGIAAGGIPTSASLRAAHLSSVRMALFLDDLVGMPFVVFLLRISPNLKEIKISHIAGAGNISEKLHLHSLDVEEYSDVKLDQLRVVEMKGFAGARNEVRLAKLLLIKSPRLEKMVIRANAKVCAEKQLLILKKLIRLPRPSPTAEIIYE</sequence>
<dbReference type="SMART" id="SM00579">
    <property type="entry name" value="FBD"/>
    <property type="match status" value="1"/>
</dbReference>
<dbReference type="Pfam" id="PF24758">
    <property type="entry name" value="LRR_At5g56370"/>
    <property type="match status" value="1"/>
</dbReference>